<keyword evidence="2 6" id="KW-0812">Transmembrane</keyword>
<evidence type="ECO:0000256" key="2">
    <source>
        <dbReference type="ARBA" id="ARBA00022692"/>
    </source>
</evidence>
<evidence type="ECO:0000313" key="7">
    <source>
        <dbReference type="EMBL" id="TFI01374.1"/>
    </source>
</evidence>
<keyword evidence="3 6" id="KW-1133">Transmembrane helix</keyword>
<feature type="transmembrane region" description="Helical" evidence="6">
    <location>
        <begin position="115"/>
        <end position="133"/>
    </location>
</feature>
<sequence length="188" mass="20418">MSYEPQQPRPDYRSQGPTGRGGPDPRGQQPPQGGGYGQGPHGQQYAQGGPYTQGGPYAPSPDGYRTGSSGPRDDERTVAVLTHLAGPIAAIVSVGWLGFLGPLIVWFIYKDKSPFLRSAAAGAFNFNVTMWLVNLVGWILLFTVILAPIGILLIAVYWVMLFVCHIMAAVKASRGDVYRYPMQLPILR</sequence>
<evidence type="ECO:0000256" key="3">
    <source>
        <dbReference type="ARBA" id="ARBA00022989"/>
    </source>
</evidence>
<proteinExistence type="predicted"/>
<keyword evidence="4 6" id="KW-0472">Membrane</keyword>
<feature type="region of interest" description="Disordered" evidence="5">
    <location>
        <begin position="1"/>
        <end position="72"/>
    </location>
</feature>
<accession>A0AAX2SBY1</accession>
<comment type="subcellular location">
    <subcellularLocation>
        <location evidence="1">Membrane</location>
        <topology evidence="1">Multi-pass membrane protein</topology>
    </subcellularLocation>
</comment>
<evidence type="ECO:0000256" key="1">
    <source>
        <dbReference type="ARBA" id="ARBA00004141"/>
    </source>
</evidence>
<dbReference type="InterPro" id="IPR019109">
    <property type="entry name" value="MamF_MmsF"/>
</dbReference>
<protein>
    <submittedName>
        <fullName evidence="7">DUF4870 domain-containing protein</fullName>
    </submittedName>
</protein>
<name>A0AAX2SBY1_KOCRH</name>
<keyword evidence="8" id="KW-1185">Reference proteome</keyword>
<evidence type="ECO:0000256" key="6">
    <source>
        <dbReference type="SAM" id="Phobius"/>
    </source>
</evidence>
<dbReference type="EMBL" id="SPNK01000006">
    <property type="protein sequence ID" value="TFI01374.1"/>
    <property type="molecule type" value="Genomic_DNA"/>
</dbReference>
<dbReference type="AlphaFoldDB" id="A0AAX2SBY1"/>
<dbReference type="Pfam" id="PF09685">
    <property type="entry name" value="MamF_MmsF"/>
    <property type="match status" value="1"/>
</dbReference>
<reference evidence="7 8" key="1">
    <citation type="submission" date="2019-03" db="EMBL/GenBank/DDBJ databases">
        <title>Genome Sequencing and Assembly of Various Microbes Isolated from Alder Root Nodule.</title>
        <authorList>
            <person name="Swanson E."/>
            <person name="Sevigny J.L."/>
            <person name="Pesce C."/>
            <person name="Davis I."/>
            <person name="Kleiner V."/>
            <person name="Tisa L."/>
        </authorList>
    </citation>
    <scope>NUCLEOTIDE SEQUENCE [LARGE SCALE GENOMIC DNA]</scope>
    <source>
        <strain evidence="7 8">4R-31</strain>
    </source>
</reference>
<feature type="transmembrane region" description="Helical" evidence="6">
    <location>
        <begin position="84"/>
        <end position="108"/>
    </location>
</feature>
<feature type="compositionally biased region" description="Low complexity" evidence="5">
    <location>
        <begin position="41"/>
        <end position="50"/>
    </location>
</feature>
<evidence type="ECO:0000256" key="5">
    <source>
        <dbReference type="SAM" id="MobiDB-lite"/>
    </source>
</evidence>
<gene>
    <name evidence="7" type="ORF">E4P33_07425</name>
</gene>
<feature type="transmembrane region" description="Helical" evidence="6">
    <location>
        <begin position="139"/>
        <end position="164"/>
    </location>
</feature>
<dbReference type="Proteomes" id="UP000298017">
    <property type="component" value="Unassembled WGS sequence"/>
</dbReference>
<evidence type="ECO:0000256" key="4">
    <source>
        <dbReference type="ARBA" id="ARBA00023136"/>
    </source>
</evidence>
<organism evidence="7 8">
    <name type="scientific">Kocuria rhizophila</name>
    <dbReference type="NCBI Taxonomy" id="72000"/>
    <lineage>
        <taxon>Bacteria</taxon>
        <taxon>Bacillati</taxon>
        <taxon>Actinomycetota</taxon>
        <taxon>Actinomycetes</taxon>
        <taxon>Micrococcales</taxon>
        <taxon>Micrococcaceae</taxon>
        <taxon>Kocuria</taxon>
    </lineage>
</organism>
<dbReference type="RefSeq" id="WP_135010643.1">
    <property type="nucleotide sequence ID" value="NZ_JAYEXM010000001.1"/>
</dbReference>
<evidence type="ECO:0000313" key="8">
    <source>
        <dbReference type="Proteomes" id="UP000298017"/>
    </source>
</evidence>
<comment type="caution">
    <text evidence="7">The sequence shown here is derived from an EMBL/GenBank/DDBJ whole genome shotgun (WGS) entry which is preliminary data.</text>
</comment>